<gene>
    <name evidence="1" type="ORF">CSH63_25715</name>
</gene>
<sequence length="360" mass="37067">MASSAPADATTAAIEDYARLNNVGIDKATDAIHDQKNVVELISRTGVALGVDADVWIEQDSGGQILRVRTARKDVASAFAELRLSSLTTVSVVDATPISSRRPELTTQVEAAVRQVSPGVQGMYVRTADGALVIETTDSGSGSVAQAVKDRTGFPEVVLKHLQDAGGDSALTVRGGVAMTSCTAGFSAKNGSAIGYFSAAHCGQTQNIYPNTAGTGVWETSTRQAQNYGANADIAFYGVAVGTGNSISNTFYGSSSSSPTIVGGPQDVPEGITACHRGKTTGWKCGTITSIAYKPTWSGACPGTTCNSVFVRVSADQAGGDSGGPWVNGSNAIGIHKGGGSGWSVYSKIYRIPSGTTLYY</sequence>
<name>A0A386WQW7_9ACTN</name>
<protein>
    <recommendedName>
        <fullName evidence="3">Streptogrisin C</fullName>
    </recommendedName>
</protein>
<dbReference type="AlphaFoldDB" id="A0A386WQW7"/>
<dbReference type="Gene3D" id="2.40.10.10">
    <property type="entry name" value="Trypsin-like serine proteases"/>
    <property type="match status" value="2"/>
</dbReference>
<evidence type="ECO:0000313" key="2">
    <source>
        <dbReference type="Proteomes" id="UP000267804"/>
    </source>
</evidence>
<dbReference type="Proteomes" id="UP000267804">
    <property type="component" value="Chromosome"/>
</dbReference>
<dbReference type="EMBL" id="CP024087">
    <property type="protein sequence ID" value="AYF30777.1"/>
    <property type="molecule type" value="Genomic_DNA"/>
</dbReference>
<dbReference type="InterPro" id="IPR009003">
    <property type="entry name" value="Peptidase_S1_PA"/>
</dbReference>
<evidence type="ECO:0008006" key="3">
    <source>
        <dbReference type="Google" id="ProtNLM"/>
    </source>
</evidence>
<reference evidence="1 2" key="1">
    <citation type="submission" date="2017-10" db="EMBL/GenBank/DDBJ databases">
        <title>Integration of genomic and chemical information greatly accelerates assignment of the full stereostructure of myelolactone, a potent inhibitor of myeloma from a marine-derived Micromonospora.</title>
        <authorList>
            <person name="Kim M.C."/>
            <person name="Machado H."/>
            <person name="Jensen P.R."/>
            <person name="Fenical W."/>
        </authorList>
    </citation>
    <scope>NUCLEOTIDE SEQUENCE [LARGE SCALE GENOMIC DNA]</scope>
    <source>
        <strain evidence="1 2">CNY-010</strain>
    </source>
</reference>
<dbReference type="SUPFAM" id="SSF50494">
    <property type="entry name" value="Trypsin-like serine proteases"/>
    <property type="match status" value="1"/>
</dbReference>
<proteinExistence type="predicted"/>
<evidence type="ECO:0000313" key="1">
    <source>
        <dbReference type="EMBL" id="AYF30777.1"/>
    </source>
</evidence>
<accession>A0A386WQW7</accession>
<dbReference type="InterPro" id="IPR043504">
    <property type="entry name" value="Peptidase_S1_PA_chymotrypsin"/>
</dbReference>
<dbReference type="KEGG" id="mtua:CSH63_25715"/>
<organism evidence="1 2">
    <name type="scientific">Micromonospora tulbaghiae</name>
    <dbReference type="NCBI Taxonomy" id="479978"/>
    <lineage>
        <taxon>Bacteria</taxon>
        <taxon>Bacillati</taxon>
        <taxon>Actinomycetota</taxon>
        <taxon>Actinomycetes</taxon>
        <taxon>Micromonosporales</taxon>
        <taxon>Micromonosporaceae</taxon>
        <taxon>Micromonospora</taxon>
    </lineage>
</organism>